<evidence type="ECO:0000313" key="2">
    <source>
        <dbReference type="Proteomes" id="UP000701853"/>
    </source>
</evidence>
<reference evidence="1 2" key="1">
    <citation type="journal article" date="2021" name="bioRxiv">
        <title>The Gossypium anomalum genome as a resource for cotton improvement and evolutionary analysis of hybrid incompatibility.</title>
        <authorList>
            <person name="Grover C.E."/>
            <person name="Yuan D."/>
            <person name="Arick M.A."/>
            <person name="Miller E.R."/>
            <person name="Hu G."/>
            <person name="Peterson D.G."/>
            <person name="Wendel J.F."/>
            <person name="Udall J.A."/>
        </authorList>
    </citation>
    <scope>NUCLEOTIDE SEQUENCE [LARGE SCALE GENOMIC DNA]</scope>
    <source>
        <strain evidence="1">JFW-Udall</strain>
        <tissue evidence="1">Leaf</tissue>
    </source>
</reference>
<comment type="caution">
    <text evidence="1">The sequence shown here is derived from an EMBL/GenBank/DDBJ whole genome shotgun (WGS) entry which is preliminary data.</text>
</comment>
<dbReference type="OrthoDB" id="964950at2759"/>
<dbReference type="AlphaFoldDB" id="A0A8J5YKC1"/>
<dbReference type="Proteomes" id="UP000701853">
    <property type="component" value="Chromosome 9"/>
</dbReference>
<organism evidence="1 2">
    <name type="scientific">Gossypium anomalum</name>
    <dbReference type="NCBI Taxonomy" id="47600"/>
    <lineage>
        <taxon>Eukaryota</taxon>
        <taxon>Viridiplantae</taxon>
        <taxon>Streptophyta</taxon>
        <taxon>Embryophyta</taxon>
        <taxon>Tracheophyta</taxon>
        <taxon>Spermatophyta</taxon>
        <taxon>Magnoliopsida</taxon>
        <taxon>eudicotyledons</taxon>
        <taxon>Gunneridae</taxon>
        <taxon>Pentapetalae</taxon>
        <taxon>rosids</taxon>
        <taxon>malvids</taxon>
        <taxon>Malvales</taxon>
        <taxon>Malvaceae</taxon>
        <taxon>Malvoideae</taxon>
        <taxon>Gossypium</taxon>
    </lineage>
</organism>
<keyword evidence="2" id="KW-1185">Reference proteome</keyword>
<sequence length="108" mass="11702">MSVFLKVPLSLKRIRGMSSPELANAYSPDIVTASSPRKEESSSCLSPSMADHPLGPAIDHCLDYEVLTVVSNCCSPPKSKFLCVTHPSATRNTTSCTIMWPAFILSQD</sequence>
<gene>
    <name evidence="1" type="ORF">CXB51_022441</name>
</gene>
<proteinExistence type="predicted"/>
<name>A0A8J5YKC1_9ROSI</name>
<protein>
    <submittedName>
        <fullName evidence="1">Uncharacterized protein</fullName>
    </submittedName>
</protein>
<accession>A0A8J5YKC1</accession>
<dbReference type="EMBL" id="JAHUZN010000009">
    <property type="protein sequence ID" value="KAG8483597.1"/>
    <property type="molecule type" value="Genomic_DNA"/>
</dbReference>
<evidence type="ECO:0000313" key="1">
    <source>
        <dbReference type="EMBL" id="KAG8483597.1"/>
    </source>
</evidence>